<evidence type="ECO:0000256" key="1">
    <source>
        <dbReference type="ARBA" id="ARBA00009451"/>
    </source>
</evidence>
<dbReference type="NCBIfam" id="TIGR01038">
    <property type="entry name" value="uL22_arch_euk"/>
    <property type="match status" value="1"/>
</dbReference>
<evidence type="ECO:0000256" key="2">
    <source>
        <dbReference type="ARBA" id="ARBA00022980"/>
    </source>
</evidence>
<comment type="caution">
    <text evidence="9">The sequence shown here is derived from an EMBL/GenBank/DDBJ whole genome shotgun (WGS) entry which is preliminary data.</text>
</comment>
<dbReference type="Proteomes" id="UP000290809">
    <property type="component" value="Unassembled WGS sequence"/>
</dbReference>
<organism evidence="9 10">
    <name type="scientific">Schistosoma bovis</name>
    <name type="common">Blood fluke</name>
    <dbReference type="NCBI Taxonomy" id="6184"/>
    <lineage>
        <taxon>Eukaryota</taxon>
        <taxon>Metazoa</taxon>
        <taxon>Spiralia</taxon>
        <taxon>Lophotrochozoa</taxon>
        <taxon>Platyhelminthes</taxon>
        <taxon>Trematoda</taxon>
        <taxon>Digenea</taxon>
        <taxon>Strigeidida</taxon>
        <taxon>Schistosomatoidea</taxon>
        <taxon>Schistosomatidae</taxon>
        <taxon>Schistosoma</taxon>
    </lineage>
</organism>
<dbReference type="InterPro" id="IPR029440">
    <property type="entry name" value="DRC1_C"/>
</dbReference>
<accession>A0A430Q7P4</accession>
<proteinExistence type="inferred from homology"/>
<evidence type="ECO:0000313" key="9">
    <source>
        <dbReference type="EMBL" id="RTG83711.1"/>
    </source>
</evidence>
<feature type="compositionally biased region" description="Acidic residues" evidence="7">
    <location>
        <begin position="120"/>
        <end position="134"/>
    </location>
</feature>
<evidence type="ECO:0000313" key="10">
    <source>
        <dbReference type="Proteomes" id="UP000290809"/>
    </source>
</evidence>
<dbReference type="STRING" id="6184.A0A430Q7P4"/>
<dbReference type="AlphaFoldDB" id="A0A430Q7P4"/>
<feature type="compositionally biased region" description="Polar residues" evidence="7">
    <location>
        <begin position="32"/>
        <end position="51"/>
    </location>
</feature>
<dbReference type="PANTHER" id="PTHR11593:SF10">
    <property type="entry name" value="60S RIBOSOMAL PROTEIN L17"/>
    <property type="match status" value="1"/>
</dbReference>
<dbReference type="GO" id="GO:0002181">
    <property type="term" value="P:cytoplasmic translation"/>
    <property type="evidence" value="ECO:0007669"/>
    <property type="project" value="TreeGrafter"/>
</dbReference>
<dbReference type="CDD" id="cd00336">
    <property type="entry name" value="Ribosomal_L22"/>
    <property type="match status" value="1"/>
</dbReference>
<sequence length="333" mass="38150">VLGVQTEEDLNMLFTYFVEQQKDNKSQLKRVPSTTIEESNESNKVQSTVNGKCSIKTDHSDDEIKADESSISHETQTSSFKWNLISPVHVIDAIYKFTEDMHRCKHSEDKNNVDNHNDGDNNDDDGGSGGDDDDNKNNKTLEKYYNVLKHRAKLIHDTDGLRKQNAELRHLLQQYMNSKGMTLQRAQTYLKNVIEKKEIIPFRRFNGGVGRHAQAKVWKTTQGRWPKKSAQMLLQLLHNAFSNGVYKDIKGGEASRLYIKHIQVNQAPKMRRRTYRAHGRINPYMCSPCHVEVILATKDDIVPKVPAAAPQLVKKKESKKKMKKQLMKESAGF</sequence>
<comment type="similarity">
    <text evidence="1 6">Belongs to the universal ribosomal protein uL22 family.</text>
</comment>
<dbReference type="GO" id="GO:0003735">
    <property type="term" value="F:structural constituent of ribosome"/>
    <property type="evidence" value="ECO:0007669"/>
    <property type="project" value="InterPro"/>
</dbReference>
<keyword evidence="2 6" id="KW-0689">Ribosomal protein</keyword>
<feature type="region of interest" description="Disordered" evidence="7">
    <location>
        <begin position="31"/>
        <end position="72"/>
    </location>
</feature>
<protein>
    <recommendedName>
        <fullName evidence="4">Large ribosomal subunit protein uL22</fullName>
    </recommendedName>
    <alternativeName>
        <fullName evidence="5">60S ribosomal protein L17</fullName>
    </alternativeName>
</protein>
<evidence type="ECO:0000259" key="8">
    <source>
        <dbReference type="Pfam" id="PF14775"/>
    </source>
</evidence>
<keyword evidence="3 6" id="KW-0687">Ribonucleoprotein</keyword>
<feature type="non-terminal residue" evidence="9">
    <location>
        <position position="1"/>
    </location>
</feature>
<dbReference type="Pfam" id="PF14775">
    <property type="entry name" value="NYD-SP28_assoc"/>
    <property type="match status" value="1"/>
</dbReference>
<feature type="domain" description="Dynein regulatory complex protein 1 C-terminal" evidence="8">
    <location>
        <begin position="139"/>
        <end position="176"/>
    </location>
</feature>
<evidence type="ECO:0000256" key="6">
    <source>
        <dbReference type="RuleBase" id="RU004005"/>
    </source>
</evidence>
<dbReference type="Pfam" id="PF00237">
    <property type="entry name" value="Ribosomal_L22"/>
    <property type="match status" value="1"/>
</dbReference>
<dbReference type="SUPFAM" id="SSF54843">
    <property type="entry name" value="Ribosomal protein L22"/>
    <property type="match status" value="1"/>
</dbReference>
<dbReference type="EMBL" id="QMKO01002377">
    <property type="protein sequence ID" value="RTG83711.1"/>
    <property type="molecule type" value="Genomic_DNA"/>
</dbReference>
<feature type="region of interest" description="Disordered" evidence="7">
    <location>
        <begin position="108"/>
        <end position="138"/>
    </location>
</feature>
<dbReference type="PROSITE" id="PS00464">
    <property type="entry name" value="RIBOSOMAL_L22"/>
    <property type="match status" value="1"/>
</dbReference>
<gene>
    <name evidence="9" type="ORF">DC041_0012944</name>
</gene>
<name>A0A430Q7P4_SCHBO</name>
<feature type="compositionally biased region" description="Basic and acidic residues" evidence="7">
    <location>
        <begin position="108"/>
        <end position="119"/>
    </location>
</feature>
<dbReference type="GO" id="GO:0022625">
    <property type="term" value="C:cytosolic large ribosomal subunit"/>
    <property type="evidence" value="ECO:0007669"/>
    <property type="project" value="TreeGrafter"/>
</dbReference>
<evidence type="ECO:0000256" key="7">
    <source>
        <dbReference type="SAM" id="MobiDB-lite"/>
    </source>
</evidence>
<dbReference type="InterPro" id="IPR001063">
    <property type="entry name" value="Ribosomal_uL22"/>
</dbReference>
<evidence type="ECO:0000256" key="3">
    <source>
        <dbReference type="ARBA" id="ARBA00023274"/>
    </source>
</evidence>
<feature type="compositionally biased region" description="Basic and acidic residues" evidence="7">
    <location>
        <begin position="55"/>
        <end position="71"/>
    </location>
</feature>
<keyword evidence="10" id="KW-1185">Reference proteome</keyword>
<evidence type="ECO:0000256" key="5">
    <source>
        <dbReference type="ARBA" id="ARBA00035325"/>
    </source>
</evidence>
<evidence type="ECO:0000256" key="4">
    <source>
        <dbReference type="ARBA" id="ARBA00035207"/>
    </source>
</evidence>
<dbReference type="InterPro" id="IPR005721">
    <property type="entry name" value="Ribosomal_uL22_euk/arc"/>
</dbReference>
<reference evidence="9 10" key="1">
    <citation type="journal article" date="2019" name="PLoS Pathog.">
        <title>Genome sequence of the bovine parasite Schistosoma bovis Tanzania.</title>
        <authorList>
            <person name="Oey H."/>
            <person name="Zakrzewski M."/>
            <person name="Gobert G."/>
            <person name="Gravermann K."/>
            <person name="Stoye J."/>
            <person name="Jones M."/>
            <person name="Mcmanus D."/>
            <person name="Krause L."/>
        </authorList>
    </citation>
    <scope>NUCLEOTIDE SEQUENCE [LARGE SCALE GENOMIC DNA]</scope>
    <source>
        <strain evidence="9 10">TAN1997</strain>
    </source>
</reference>
<dbReference type="InterPro" id="IPR036394">
    <property type="entry name" value="Ribosomal_uL22_sf"/>
</dbReference>
<dbReference type="PANTHER" id="PTHR11593">
    <property type="entry name" value="60S RIBOSOMAL PROTEIN L17"/>
    <property type="match status" value="1"/>
</dbReference>
<dbReference type="Gene3D" id="3.90.470.10">
    <property type="entry name" value="Ribosomal protein L22/L17"/>
    <property type="match status" value="1"/>
</dbReference>
<dbReference type="InterPro" id="IPR018260">
    <property type="entry name" value="Ribosomal_uL22_CS"/>
</dbReference>